<dbReference type="AlphaFoldDB" id="A0A1J1ICB9"/>
<name>A0A1J1ICB9_9DIPT</name>
<sequence>MIVVEEATTLNKSPVSSEDTIIEGKRNSNEEPFFFSQEFLKYPFHALFADVDRVSQLSAETCYFFTFNALEEFTERHVLGSDTLKLTRPLFIKISFHRDDLNRAPQVQTHVAPALYTLLFV</sequence>
<proteinExistence type="predicted"/>
<organism evidence="1 2">
    <name type="scientific">Clunio marinus</name>
    <dbReference type="NCBI Taxonomy" id="568069"/>
    <lineage>
        <taxon>Eukaryota</taxon>
        <taxon>Metazoa</taxon>
        <taxon>Ecdysozoa</taxon>
        <taxon>Arthropoda</taxon>
        <taxon>Hexapoda</taxon>
        <taxon>Insecta</taxon>
        <taxon>Pterygota</taxon>
        <taxon>Neoptera</taxon>
        <taxon>Endopterygota</taxon>
        <taxon>Diptera</taxon>
        <taxon>Nematocera</taxon>
        <taxon>Chironomoidea</taxon>
        <taxon>Chironomidae</taxon>
        <taxon>Clunio</taxon>
    </lineage>
</organism>
<evidence type="ECO:0000313" key="1">
    <source>
        <dbReference type="EMBL" id="CRK97935.1"/>
    </source>
</evidence>
<dbReference type="Proteomes" id="UP000183832">
    <property type="component" value="Unassembled WGS sequence"/>
</dbReference>
<dbReference type="EMBL" id="CVRI01000047">
    <property type="protein sequence ID" value="CRK97935.1"/>
    <property type="molecule type" value="Genomic_DNA"/>
</dbReference>
<reference evidence="1 2" key="1">
    <citation type="submission" date="2015-04" db="EMBL/GenBank/DDBJ databases">
        <authorList>
            <person name="Syromyatnikov M.Y."/>
            <person name="Popov V.N."/>
        </authorList>
    </citation>
    <scope>NUCLEOTIDE SEQUENCE [LARGE SCALE GENOMIC DNA]</scope>
</reference>
<evidence type="ECO:0000313" key="2">
    <source>
        <dbReference type="Proteomes" id="UP000183832"/>
    </source>
</evidence>
<gene>
    <name evidence="1" type="ORF">CLUMA_CG011308</name>
</gene>
<accession>A0A1J1ICB9</accession>
<keyword evidence="2" id="KW-1185">Reference proteome</keyword>
<protein>
    <submittedName>
        <fullName evidence="1">CLUMA_CG011308, isoform A</fullName>
    </submittedName>
</protein>